<feature type="non-terminal residue" evidence="1">
    <location>
        <position position="121"/>
    </location>
</feature>
<dbReference type="EMBL" id="BPLR01010186">
    <property type="protein sequence ID" value="GIY37604.1"/>
    <property type="molecule type" value="Genomic_DNA"/>
</dbReference>
<accession>A0AAV4SWC5</accession>
<protein>
    <submittedName>
        <fullName evidence="1">Uncharacterized protein</fullName>
    </submittedName>
</protein>
<organism evidence="1 2">
    <name type="scientific">Caerostris extrusa</name>
    <name type="common">Bark spider</name>
    <name type="synonym">Caerostris bankana</name>
    <dbReference type="NCBI Taxonomy" id="172846"/>
    <lineage>
        <taxon>Eukaryota</taxon>
        <taxon>Metazoa</taxon>
        <taxon>Ecdysozoa</taxon>
        <taxon>Arthropoda</taxon>
        <taxon>Chelicerata</taxon>
        <taxon>Arachnida</taxon>
        <taxon>Araneae</taxon>
        <taxon>Araneomorphae</taxon>
        <taxon>Entelegynae</taxon>
        <taxon>Araneoidea</taxon>
        <taxon>Araneidae</taxon>
        <taxon>Caerostris</taxon>
    </lineage>
</organism>
<reference evidence="1 2" key="1">
    <citation type="submission" date="2021-06" db="EMBL/GenBank/DDBJ databases">
        <title>Caerostris extrusa draft genome.</title>
        <authorList>
            <person name="Kono N."/>
            <person name="Arakawa K."/>
        </authorList>
    </citation>
    <scope>NUCLEOTIDE SEQUENCE [LARGE SCALE GENOMIC DNA]</scope>
</reference>
<comment type="caution">
    <text evidence="1">The sequence shown here is derived from an EMBL/GenBank/DDBJ whole genome shotgun (WGS) entry which is preliminary data.</text>
</comment>
<keyword evidence="2" id="KW-1185">Reference proteome</keyword>
<dbReference type="AlphaFoldDB" id="A0AAV4SWC5"/>
<gene>
    <name evidence="1" type="ORF">CEXT_420211</name>
</gene>
<dbReference type="Proteomes" id="UP001054945">
    <property type="component" value="Unassembled WGS sequence"/>
</dbReference>
<sequence>MIGDFAEKRALADDAVWKFPGNLSEQEVAASSATAKPGITGDKCEVIDDCVNGKYKKTAREKRASAFTTRKEEKGSCASVPAIPSTYDRENISWQRSDLCTALAELLLFKVLPQLHAQLSY</sequence>
<proteinExistence type="predicted"/>
<evidence type="ECO:0000313" key="2">
    <source>
        <dbReference type="Proteomes" id="UP001054945"/>
    </source>
</evidence>
<name>A0AAV4SWC5_CAEEX</name>
<evidence type="ECO:0000313" key="1">
    <source>
        <dbReference type="EMBL" id="GIY37604.1"/>
    </source>
</evidence>